<dbReference type="eggNOG" id="COG2186">
    <property type="taxonomic scope" value="Bacteria"/>
</dbReference>
<feature type="domain" description="HTH gntR-type" evidence="4">
    <location>
        <begin position="15"/>
        <end position="83"/>
    </location>
</feature>
<dbReference type="GO" id="GO:0003677">
    <property type="term" value="F:DNA binding"/>
    <property type="evidence" value="ECO:0007669"/>
    <property type="project" value="UniProtKB-KW"/>
</dbReference>
<dbReference type="AlphaFoldDB" id="Q1QSM1"/>
<dbReference type="Gene3D" id="1.10.10.10">
    <property type="entry name" value="Winged helix-like DNA-binding domain superfamily/Winged helix DNA-binding domain"/>
    <property type="match status" value="1"/>
</dbReference>
<organism evidence="5 6">
    <name type="scientific">Chromohalobacter israelensis (strain ATCC BAA-138 / DSM 3043 / CIP 106854 / NCIMB 13768 / 1H11)</name>
    <name type="common">Chromohalobacter salexigens</name>
    <dbReference type="NCBI Taxonomy" id="290398"/>
    <lineage>
        <taxon>Bacteria</taxon>
        <taxon>Pseudomonadati</taxon>
        <taxon>Pseudomonadota</taxon>
        <taxon>Gammaproteobacteria</taxon>
        <taxon>Oceanospirillales</taxon>
        <taxon>Halomonadaceae</taxon>
        <taxon>Chromohalobacter</taxon>
    </lineage>
</organism>
<dbReference type="Proteomes" id="UP000000239">
    <property type="component" value="Chromosome"/>
</dbReference>
<evidence type="ECO:0000259" key="4">
    <source>
        <dbReference type="PROSITE" id="PS50949"/>
    </source>
</evidence>
<dbReference type="SMART" id="SM00345">
    <property type="entry name" value="HTH_GNTR"/>
    <property type="match status" value="1"/>
</dbReference>
<dbReference type="PRINTS" id="PR00035">
    <property type="entry name" value="HTHGNTR"/>
</dbReference>
<dbReference type="InterPro" id="IPR011711">
    <property type="entry name" value="GntR_C"/>
</dbReference>
<evidence type="ECO:0000313" key="5">
    <source>
        <dbReference type="EMBL" id="ABE60537.1"/>
    </source>
</evidence>
<dbReference type="CDD" id="cd07377">
    <property type="entry name" value="WHTH_GntR"/>
    <property type="match status" value="1"/>
</dbReference>
<dbReference type="EMBL" id="CP000285">
    <property type="protein sequence ID" value="ABE60537.1"/>
    <property type="molecule type" value="Genomic_DNA"/>
</dbReference>
<dbReference type="GeneID" id="95335888"/>
<evidence type="ECO:0000256" key="2">
    <source>
        <dbReference type="ARBA" id="ARBA00023125"/>
    </source>
</evidence>
<dbReference type="OrthoDB" id="1040417at2"/>
<dbReference type="PANTHER" id="PTHR43537:SF53">
    <property type="entry name" value="HTH-TYPE TRANSCRIPTIONAL REPRESSOR NANR"/>
    <property type="match status" value="1"/>
</dbReference>
<dbReference type="RefSeq" id="WP_011508483.1">
    <property type="nucleotide sequence ID" value="NC_007963.1"/>
</dbReference>
<dbReference type="InterPro" id="IPR000524">
    <property type="entry name" value="Tscrpt_reg_HTH_GntR"/>
</dbReference>
<dbReference type="Pfam" id="PF00392">
    <property type="entry name" value="GntR"/>
    <property type="match status" value="1"/>
</dbReference>
<sequence length="248" mass="27989">MDNPAFAFEQALRNKTKKELLADKLVDMVRNRLLQDGDELPSEREMAQLFSVSRETIRGAVSHLAALGMVSVSHGSKTRVCVDESALQHYRLMQGEEATGPVGESRYDIDSVYESRLVIESAIARRAALKIDDHGVAQLEKMLKTQSECNGEYPIPFQMSDKAFHRLISEYADNDILVKYADELYSFDLYVRRRVLLEPGAVERSYREHIYIVEALKRGDPDAAERAMLAHLDSVYRTTKEKMAGGSG</sequence>
<dbReference type="InterPro" id="IPR036390">
    <property type="entry name" value="WH_DNA-bd_sf"/>
</dbReference>
<dbReference type="SUPFAM" id="SSF46785">
    <property type="entry name" value="Winged helix' DNA-binding domain"/>
    <property type="match status" value="1"/>
</dbReference>
<keyword evidence="3" id="KW-0804">Transcription</keyword>
<dbReference type="Pfam" id="PF07729">
    <property type="entry name" value="FCD"/>
    <property type="match status" value="1"/>
</dbReference>
<proteinExistence type="predicted"/>
<dbReference type="KEGG" id="csa:Csal_3193"/>
<keyword evidence="6" id="KW-1185">Reference proteome</keyword>
<dbReference type="InterPro" id="IPR036388">
    <property type="entry name" value="WH-like_DNA-bd_sf"/>
</dbReference>
<dbReference type="SMART" id="SM00895">
    <property type="entry name" value="FCD"/>
    <property type="match status" value="1"/>
</dbReference>
<dbReference type="InterPro" id="IPR008920">
    <property type="entry name" value="TF_FadR/GntR_C"/>
</dbReference>
<evidence type="ECO:0000313" key="6">
    <source>
        <dbReference type="Proteomes" id="UP000000239"/>
    </source>
</evidence>
<dbReference type="HOGENOM" id="CLU_017584_9_5_6"/>
<dbReference type="SUPFAM" id="SSF48008">
    <property type="entry name" value="GntR ligand-binding domain-like"/>
    <property type="match status" value="1"/>
</dbReference>
<reference evidence="5 6" key="1">
    <citation type="journal article" date="2011" name="Stand. Genomic Sci.">
        <title>Complete genome sequence of the halophilic and highly halotolerant Chromohalobacter salexigens type strain (1H11(T)).</title>
        <authorList>
            <person name="Copeland A."/>
            <person name="O'Connor K."/>
            <person name="Lucas S."/>
            <person name="Lapidus A."/>
            <person name="Berry K.W."/>
            <person name="Detter J.C."/>
            <person name="Del Rio T.G."/>
            <person name="Hammon N."/>
            <person name="Dalin E."/>
            <person name="Tice H."/>
            <person name="Pitluck S."/>
            <person name="Bruce D."/>
            <person name="Goodwin L."/>
            <person name="Han C."/>
            <person name="Tapia R."/>
            <person name="Saunders E."/>
            <person name="Schmutz J."/>
            <person name="Brettin T."/>
            <person name="Larimer F."/>
            <person name="Land M."/>
            <person name="Hauser L."/>
            <person name="Vargas C."/>
            <person name="Nieto J.J."/>
            <person name="Kyrpides N.C."/>
            <person name="Ivanova N."/>
            <person name="Goker M."/>
            <person name="Klenk H.P."/>
            <person name="Csonka L.N."/>
            <person name="Woyke T."/>
        </authorList>
    </citation>
    <scope>NUCLEOTIDE SEQUENCE [LARGE SCALE GENOMIC DNA]</scope>
    <source>
        <strain evidence="6">ATCC BAA-138 / DSM 3043 / CIP 106854 / NCIMB 13768 / 1H11</strain>
    </source>
</reference>
<evidence type="ECO:0000256" key="1">
    <source>
        <dbReference type="ARBA" id="ARBA00023015"/>
    </source>
</evidence>
<keyword evidence="2" id="KW-0238">DNA-binding</keyword>
<protein>
    <submittedName>
        <fullName evidence="5">Transcriptional regulator, GntR family</fullName>
    </submittedName>
</protein>
<gene>
    <name evidence="5" type="ordered locus">Csal_3193</name>
</gene>
<dbReference type="GO" id="GO:0003700">
    <property type="term" value="F:DNA-binding transcription factor activity"/>
    <property type="evidence" value="ECO:0007669"/>
    <property type="project" value="InterPro"/>
</dbReference>
<name>Q1QSM1_CHRI1</name>
<evidence type="ECO:0000256" key="3">
    <source>
        <dbReference type="ARBA" id="ARBA00023163"/>
    </source>
</evidence>
<dbReference type="STRING" id="290398.Csal_3193"/>
<accession>Q1QSM1</accession>
<dbReference type="Gene3D" id="1.20.120.530">
    <property type="entry name" value="GntR ligand-binding domain-like"/>
    <property type="match status" value="1"/>
</dbReference>
<keyword evidence="1" id="KW-0805">Transcription regulation</keyword>
<dbReference type="PROSITE" id="PS50949">
    <property type="entry name" value="HTH_GNTR"/>
    <property type="match status" value="1"/>
</dbReference>
<dbReference type="PANTHER" id="PTHR43537">
    <property type="entry name" value="TRANSCRIPTIONAL REGULATOR, GNTR FAMILY"/>
    <property type="match status" value="1"/>
</dbReference>